<dbReference type="GO" id="GO:0005769">
    <property type="term" value="C:early endosome"/>
    <property type="evidence" value="ECO:0007669"/>
    <property type="project" value="TreeGrafter"/>
</dbReference>
<dbReference type="PANTHER" id="PTHR12429">
    <property type="entry name" value="NEURALIZED"/>
    <property type="match status" value="1"/>
</dbReference>
<evidence type="ECO:0000256" key="4">
    <source>
        <dbReference type="PROSITE-ProRule" id="PRU00175"/>
    </source>
</evidence>
<dbReference type="PANTHER" id="PTHR12429:SF36">
    <property type="entry name" value="E3 UBIQUITIN-PROTEIN LIGASE NEURL3"/>
    <property type="match status" value="1"/>
</dbReference>
<name>A0A9Q1D980_CONCO</name>
<dbReference type="InterPro" id="IPR013083">
    <property type="entry name" value="Znf_RING/FYVE/PHD"/>
</dbReference>
<dbReference type="Gene3D" id="3.30.40.10">
    <property type="entry name" value="Zinc/RING finger domain, C3HC4 (zinc finger)"/>
    <property type="match status" value="1"/>
</dbReference>
<comment type="caution">
    <text evidence="7">The sequence shown here is derived from an EMBL/GenBank/DDBJ whole genome shotgun (WGS) entry which is preliminary data.</text>
</comment>
<evidence type="ECO:0000313" key="7">
    <source>
        <dbReference type="EMBL" id="KAJ8263207.1"/>
    </source>
</evidence>
<gene>
    <name evidence="7" type="ORF">COCON_G00156640</name>
</gene>
<evidence type="ECO:0000256" key="2">
    <source>
        <dbReference type="ARBA" id="ARBA00022771"/>
    </source>
</evidence>
<dbReference type="PROSITE" id="PS51065">
    <property type="entry name" value="NHR"/>
    <property type="match status" value="1"/>
</dbReference>
<dbReference type="GO" id="GO:0070086">
    <property type="term" value="P:ubiquitin-dependent endocytosis"/>
    <property type="evidence" value="ECO:0007669"/>
    <property type="project" value="TreeGrafter"/>
</dbReference>
<dbReference type="Gene3D" id="2.60.120.920">
    <property type="match status" value="1"/>
</dbReference>
<keyword evidence="3" id="KW-0862">Zinc</keyword>
<keyword evidence="2 4" id="KW-0863">Zinc-finger</keyword>
<dbReference type="EMBL" id="JAFJMO010000011">
    <property type="protein sequence ID" value="KAJ8263207.1"/>
    <property type="molecule type" value="Genomic_DNA"/>
</dbReference>
<evidence type="ECO:0008006" key="9">
    <source>
        <dbReference type="Google" id="ProtNLM"/>
    </source>
</evidence>
<evidence type="ECO:0000259" key="5">
    <source>
        <dbReference type="PROSITE" id="PS50089"/>
    </source>
</evidence>
<proteinExistence type="predicted"/>
<evidence type="ECO:0000313" key="8">
    <source>
        <dbReference type="Proteomes" id="UP001152803"/>
    </source>
</evidence>
<organism evidence="7 8">
    <name type="scientific">Conger conger</name>
    <name type="common">Conger eel</name>
    <name type="synonym">Muraena conger</name>
    <dbReference type="NCBI Taxonomy" id="82655"/>
    <lineage>
        <taxon>Eukaryota</taxon>
        <taxon>Metazoa</taxon>
        <taxon>Chordata</taxon>
        <taxon>Craniata</taxon>
        <taxon>Vertebrata</taxon>
        <taxon>Euteleostomi</taxon>
        <taxon>Actinopterygii</taxon>
        <taxon>Neopterygii</taxon>
        <taxon>Teleostei</taxon>
        <taxon>Anguilliformes</taxon>
        <taxon>Congridae</taxon>
        <taxon>Conger</taxon>
    </lineage>
</organism>
<dbReference type="InterPro" id="IPR043136">
    <property type="entry name" value="B30.2/SPRY_sf"/>
</dbReference>
<reference evidence="7" key="1">
    <citation type="journal article" date="2023" name="Science">
        <title>Genome structures resolve the early diversification of teleost fishes.</title>
        <authorList>
            <person name="Parey E."/>
            <person name="Louis A."/>
            <person name="Montfort J."/>
            <person name="Bouchez O."/>
            <person name="Roques C."/>
            <person name="Iampietro C."/>
            <person name="Lluch J."/>
            <person name="Castinel A."/>
            <person name="Donnadieu C."/>
            <person name="Desvignes T."/>
            <person name="Floi Bucao C."/>
            <person name="Jouanno E."/>
            <person name="Wen M."/>
            <person name="Mejri S."/>
            <person name="Dirks R."/>
            <person name="Jansen H."/>
            <person name="Henkel C."/>
            <person name="Chen W.J."/>
            <person name="Zahm M."/>
            <person name="Cabau C."/>
            <person name="Klopp C."/>
            <person name="Thompson A.W."/>
            <person name="Robinson-Rechavi M."/>
            <person name="Braasch I."/>
            <person name="Lecointre G."/>
            <person name="Bobe J."/>
            <person name="Postlethwait J.H."/>
            <person name="Berthelot C."/>
            <person name="Roest Crollius H."/>
            <person name="Guiguen Y."/>
        </authorList>
    </citation>
    <scope>NUCLEOTIDE SEQUENCE</scope>
    <source>
        <strain evidence="7">Concon-B</strain>
    </source>
</reference>
<dbReference type="Proteomes" id="UP001152803">
    <property type="component" value="Unassembled WGS sequence"/>
</dbReference>
<dbReference type="GO" id="GO:0061630">
    <property type="term" value="F:ubiquitin protein ligase activity"/>
    <property type="evidence" value="ECO:0007669"/>
    <property type="project" value="TreeGrafter"/>
</dbReference>
<dbReference type="AlphaFoldDB" id="A0A9Q1D980"/>
<evidence type="ECO:0000256" key="1">
    <source>
        <dbReference type="ARBA" id="ARBA00022723"/>
    </source>
</evidence>
<dbReference type="InterPro" id="IPR037962">
    <property type="entry name" value="Neuralized"/>
</dbReference>
<evidence type="ECO:0000259" key="6">
    <source>
        <dbReference type="PROSITE" id="PS51065"/>
    </source>
</evidence>
<dbReference type="Pfam" id="PF13920">
    <property type="entry name" value="zf-C3HC4_3"/>
    <property type="match status" value="1"/>
</dbReference>
<dbReference type="GO" id="GO:0008270">
    <property type="term" value="F:zinc ion binding"/>
    <property type="evidence" value="ECO:0007669"/>
    <property type="project" value="UniProtKB-KW"/>
</dbReference>
<dbReference type="InterPro" id="IPR006573">
    <property type="entry name" value="NHR_dom"/>
</dbReference>
<sequence length="202" mass="22117">MVRLQVNHTVDRWTGALRLGFTTIKPVCGPGAEMAIPNLSEQPGYWAAPVPEECALPGYQLKFWATKKGKLMYKGQDGKKHKLLVGLDLSKPLWAMIDVYGQTCAVTLLGSTKKGPLGTRRSCQTYSCENSPPSSELFERNCPPITDNQWTEDFNTAESCVVCMSEPACVILCCGHQCLCTVCAERVTACFGTCPLCREGIT</sequence>
<dbReference type="InterPro" id="IPR001841">
    <property type="entry name" value="Znf_RING"/>
</dbReference>
<dbReference type="OrthoDB" id="6078042at2759"/>
<accession>A0A9Q1D980</accession>
<keyword evidence="8" id="KW-1185">Reference proteome</keyword>
<protein>
    <recommendedName>
        <fullName evidence="9">E3 ubiquitin-protein ligase NEURL3</fullName>
    </recommendedName>
</protein>
<evidence type="ECO:0000256" key="3">
    <source>
        <dbReference type="ARBA" id="ARBA00022833"/>
    </source>
</evidence>
<feature type="domain" description="RING-type" evidence="5">
    <location>
        <begin position="160"/>
        <end position="198"/>
    </location>
</feature>
<dbReference type="PROSITE" id="PS50089">
    <property type="entry name" value="ZF_RING_2"/>
    <property type="match status" value="1"/>
</dbReference>
<feature type="domain" description="NHR" evidence="6">
    <location>
        <begin position="1"/>
        <end position="111"/>
    </location>
</feature>
<keyword evidence="1" id="KW-0479">Metal-binding</keyword>
<dbReference type="Pfam" id="PF07177">
    <property type="entry name" value="Neuralized"/>
    <property type="match status" value="1"/>
</dbReference>